<reference evidence="1" key="1">
    <citation type="journal article" date="2015" name="Nature">
        <title>Complex archaea that bridge the gap between prokaryotes and eukaryotes.</title>
        <authorList>
            <person name="Spang A."/>
            <person name="Saw J.H."/>
            <person name="Jorgensen S.L."/>
            <person name="Zaremba-Niedzwiedzka K."/>
            <person name="Martijn J."/>
            <person name="Lind A.E."/>
            <person name="van Eijk R."/>
            <person name="Schleper C."/>
            <person name="Guy L."/>
            <person name="Ettema T.J."/>
        </authorList>
    </citation>
    <scope>NUCLEOTIDE SEQUENCE</scope>
</reference>
<accession>A0A0F9BP43</accession>
<gene>
    <name evidence="1" type="ORF">LCGC14_2423370</name>
</gene>
<dbReference type="EMBL" id="LAZR01036901">
    <property type="protein sequence ID" value="KKL23639.1"/>
    <property type="molecule type" value="Genomic_DNA"/>
</dbReference>
<sequence>MKIFGLKIKFYCDVGEWGIPFGFDYFNMAGWKRVGFSFLCFRIEFRENGQ</sequence>
<evidence type="ECO:0000313" key="1">
    <source>
        <dbReference type="EMBL" id="KKL23639.1"/>
    </source>
</evidence>
<name>A0A0F9BP43_9ZZZZ</name>
<comment type="caution">
    <text evidence="1">The sequence shown here is derived from an EMBL/GenBank/DDBJ whole genome shotgun (WGS) entry which is preliminary data.</text>
</comment>
<dbReference type="AlphaFoldDB" id="A0A0F9BP43"/>
<proteinExistence type="predicted"/>
<organism evidence="1">
    <name type="scientific">marine sediment metagenome</name>
    <dbReference type="NCBI Taxonomy" id="412755"/>
    <lineage>
        <taxon>unclassified sequences</taxon>
        <taxon>metagenomes</taxon>
        <taxon>ecological metagenomes</taxon>
    </lineage>
</organism>
<protein>
    <submittedName>
        <fullName evidence="1">Uncharacterized protein</fullName>
    </submittedName>
</protein>